<evidence type="ECO:0000313" key="1">
    <source>
        <dbReference type="EMBL" id="WNO04218.1"/>
    </source>
</evidence>
<dbReference type="Gene3D" id="1.10.30.50">
    <property type="match status" value="1"/>
</dbReference>
<dbReference type="GO" id="GO:0004519">
    <property type="term" value="F:endonuclease activity"/>
    <property type="evidence" value="ECO:0007669"/>
    <property type="project" value="UniProtKB-KW"/>
</dbReference>
<keyword evidence="1" id="KW-0378">Hydrolase</keyword>
<keyword evidence="1" id="KW-0255">Endonuclease</keyword>
<dbReference type="Proteomes" id="UP001302257">
    <property type="component" value="Chromosome"/>
</dbReference>
<dbReference type="EMBL" id="CP132507">
    <property type="protein sequence ID" value="WNO04218.1"/>
    <property type="molecule type" value="Genomic_DNA"/>
</dbReference>
<organism evidence="1 2">
    <name type="scientific">Rhodoferax mekongensis</name>
    <dbReference type="NCBI Taxonomy" id="3068341"/>
    <lineage>
        <taxon>Bacteria</taxon>
        <taxon>Pseudomonadati</taxon>
        <taxon>Pseudomonadota</taxon>
        <taxon>Betaproteobacteria</taxon>
        <taxon>Burkholderiales</taxon>
        <taxon>Comamonadaceae</taxon>
        <taxon>Rhodoferax</taxon>
    </lineage>
</organism>
<dbReference type="InterPro" id="IPR003615">
    <property type="entry name" value="HNH_nuc"/>
</dbReference>
<gene>
    <name evidence="1" type="ORF">RAN89_15100</name>
</gene>
<keyword evidence="1" id="KW-0540">Nuclease</keyword>
<keyword evidence="2" id="KW-1185">Reference proteome</keyword>
<reference evidence="1 2" key="1">
    <citation type="submission" date="2023-08" db="EMBL/GenBank/DDBJ databases">
        <title>Rhodoferax potami sp. nov. and Rhodoferax mekongensis sp. nov., isolated from the Mekong River in Thailand.</title>
        <authorList>
            <person name="Kitikhun S."/>
            <person name="Charoenyingcharoen P."/>
            <person name="Siriarchawattana P."/>
            <person name="Likhitrattanapisal S."/>
            <person name="Nilsakha T."/>
            <person name="Chanpet A."/>
            <person name="Rattanawaree P."/>
            <person name="Ingsriswang S."/>
        </authorList>
    </citation>
    <scope>NUCLEOTIDE SEQUENCE [LARGE SCALE GENOMIC DNA]</scope>
    <source>
        <strain evidence="1 2">TBRC 17307</strain>
    </source>
</reference>
<dbReference type="PANTHER" id="PTHR37827:SF1">
    <property type="entry name" value="HNH DOMAIN-CONTAINING PROTEIN"/>
    <property type="match status" value="1"/>
</dbReference>
<protein>
    <submittedName>
        <fullName evidence="1">HNH endonuclease signature motif containing protein</fullName>
    </submittedName>
</protein>
<dbReference type="PANTHER" id="PTHR37827">
    <property type="entry name" value="TUDOR DOMAIN-CONTAINING PROTEIN"/>
    <property type="match status" value="1"/>
</dbReference>
<accession>A0ABZ0AYN3</accession>
<proteinExistence type="predicted"/>
<dbReference type="RefSeq" id="WP_313867071.1">
    <property type="nucleotide sequence ID" value="NZ_CP132507.1"/>
</dbReference>
<sequence length="112" mass="13192">MGRIRRLLQQERVQEVPADFRCPLCERKIPLAQRDAHHLIPKSKGGRHTECLHRICHRQIHALFTETELARQFNSVDALLAHPDMASFVAWVKTKPDDFMERTRKSQRIRSK</sequence>
<name>A0ABZ0AYN3_9BURK</name>
<evidence type="ECO:0000313" key="2">
    <source>
        <dbReference type="Proteomes" id="UP001302257"/>
    </source>
</evidence>
<dbReference type="CDD" id="cd00085">
    <property type="entry name" value="HNHc"/>
    <property type="match status" value="1"/>
</dbReference>